<accession>A0ABU8XVY5</accession>
<proteinExistence type="predicted"/>
<gene>
    <name evidence="1" type="ORF">U1T56_19575</name>
</gene>
<reference evidence="1 2" key="1">
    <citation type="submission" date="2024-01" db="EMBL/GenBank/DDBJ databases">
        <title>Multi-omics insights into the function and evolution of sodium benzoate biodegradation pathways in Benzoatithermus flavus gen. nov., sp. nov. from hot spring.</title>
        <authorList>
            <person name="Hu C.-J."/>
            <person name="Li W.-J."/>
        </authorList>
    </citation>
    <scope>NUCLEOTIDE SEQUENCE [LARGE SCALE GENOMIC DNA]</scope>
    <source>
        <strain evidence="1 2">SYSU G07066</strain>
    </source>
</reference>
<organism evidence="1 2">
    <name type="scientific">Benzoatithermus flavus</name>
    <dbReference type="NCBI Taxonomy" id="3108223"/>
    <lineage>
        <taxon>Bacteria</taxon>
        <taxon>Pseudomonadati</taxon>
        <taxon>Pseudomonadota</taxon>
        <taxon>Alphaproteobacteria</taxon>
        <taxon>Geminicoccales</taxon>
        <taxon>Geminicoccaceae</taxon>
        <taxon>Benzoatithermus</taxon>
    </lineage>
</organism>
<sequence length="66" mass="7619">MLDRLDDDLWVVQRPLTAMGSIEIASRMSGVRRRTAACSCTRRSIVARDARAGLQRAFVWRRRVEE</sequence>
<name>A0ABU8XVY5_9PROT</name>
<dbReference type="EMBL" id="JBBLZC010000025">
    <property type="protein sequence ID" value="MEK0085358.1"/>
    <property type="molecule type" value="Genomic_DNA"/>
</dbReference>
<keyword evidence="2" id="KW-1185">Reference proteome</keyword>
<comment type="caution">
    <text evidence="1">The sequence shown here is derived from an EMBL/GenBank/DDBJ whole genome shotgun (WGS) entry which is preliminary data.</text>
</comment>
<dbReference type="Proteomes" id="UP001375743">
    <property type="component" value="Unassembled WGS sequence"/>
</dbReference>
<dbReference type="RefSeq" id="WP_418161205.1">
    <property type="nucleotide sequence ID" value="NZ_JBBLZC010000025.1"/>
</dbReference>
<evidence type="ECO:0000313" key="2">
    <source>
        <dbReference type="Proteomes" id="UP001375743"/>
    </source>
</evidence>
<protein>
    <submittedName>
        <fullName evidence="1">Uncharacterized protein</fullName>
    </submittedName>
</protein>
<evidence type="ECO:0000313" key="1">
    <source>
        <dbReference type="EMBL" id="MEK0085358.1"/>
    </source>
</evidence>